<feature type="transmembrane region" description="Helical" evidence="1">
    <location>
        <begin position="347"/>
        <end position="367"/>
    </location>
</feature>
<feature type="transmembrane region" description="Helical" evidence="1">
    <location>
        <begin position="317"/>
        <end position="340"/>
    </location>
</feature>
<feature type="transmembrane region" description="Helical" evidence="1">
    <location>
        <begin position="387"/>
        <end position="405"/>
    </location>
</feature>
<evidence type="ECO:0000256" key="1">
    <source>
        <dbReference type="SAM" id="Phobius"/>
    </source>
</evidence>
<feature type="transmembrane region" description="Helical" evidence="1">
    <location>
        <begin position="6"/>
        <end position="30"/>
    </location>
</feature>
<dbReference type="Proteomes" id="UP000606008">
    <property type="component" value="Unassembled WGS sequence"/>
</dbReference>
<accession>A0ABX0QR98</accession>
<dbReference type="EMBL" id="WAEL01000008">
    <property type="protein sequence ID" value="NID12704.1"/>
    <property type="molecule type" value="Genomic_DNA"/>
</dbReference>
<evidence type="ECO:0008006" key="4">
    <source>
        <dbReference type="Google" id="ProtNLM"/>
    </source>
</evidence>
<keyword evidence="1" id="KW-1133">Transmembrane helix</keyword>
<name>A0ABX0QR98_9BACT</name>
<keyword evidence="1" id="KW-0472">Membrane</keyword>
<feature type="transmembrane region" description="Helical" evidence="1">
    <location>
        <begin position="195"/>
        <end position="214"/>
    </location>
</feature>
<feature type="transmembrane region" description="Helical" evidence="1">
    <location>
        <begin position="124"/>
        <end position="145"/>
    </location>
</feature>
<organism evidence="2 3">
    <name type="scientific">Fibrivirga algicola</name>
    <dbReference type="NCBI Taxonomy" id="2950420"/>
    <lineage>
        <taxon>Bacteria</taxon>
        <taxon>Pseudomonadati</taxon>
        <taxon>Bacteroidota</taxon>
        <taxon>Cytophagia</taxon>
        <taxon>Cytophagales</taxon>
        <taxon>Spirosomataceae</taxon>
        <taxon>Fibrivirga</taxon>
    </lineage>
</organism>
<evidence type="ECO:0000313" key="2">
    <source>
        <dbReference type="EMBL" id="NID12704.1"/>
    </source>
</evidence>
<keyword evidence="1" id="KW-0812">Transmembrane</keyword>
<evidence type="ECO:0000313" key="3">
    <source>
        <dbReference type="Proteomes" id="UP000606008"/>
    </source>
</evidence>
<reference evidence="2" key="1">
    <citation type="submission" date="2024-05" db="EMBL/GenBank/DDBJ databases">
        <authorList>
            <person name="Jung D.-H."/>
        </authorList>
    </citation>
    <scope>NUCLEOTIDE SEQUENCE</scope>
    <source>
        <strain evidence="2">JA-25</strain>
    </source>
</reference>
<feature type="transmembrane region" description="Helical" evidence="1">
    <location>
        <begin position="248"/>
        <end position="270"/>
    </location>
</feature>
<protein>
    <recommendedName>
        <fullName evidence="4">O-antigen ligase domain-containing protein</fullName>
    </recommendedName>
</protein>
<comment type="caution">
    <text evidence="2">The sequence shown here is derived from an EMBL/GenBank/DDBJ whole genome shotgun (WGS) entry which is preliminary data.</text>
</comment>
<dbReference type="RefSeq" id="WP_085412816.1">
    <property type="nucleotide sequence ID" value="NZ_WAEL01000008.1"/>
</dbReference>
<gene>
    <name evidence="2" type="ORF">F7231_21215</name>
</gene>
<keyword evidence="3" id="KW-1185">Reference proteome</keyword>
<proteinExistence type="predicted"/>
<feature type="transmembrane region" description="Helical" evidence="1">
    <location>
        <begin position="71"/>
        <end position="89"/>
    </location>
</feature>
<feature type="transmembrane region" description="Helical" evidence="1">
    <location>
        <begin position="220"/>
        <end position="236"/>
    </location>
</feature>
<feature type="transmembrane region" description="Helical" evidence="1">
    <location>
        <begin position="42"/>
        <end position="65"/>
    </location>
</feature>
<sequence>MSKFLHKWALIRMCLGLYIVLDGYPLGFFFKETVGIPIESAIFTAGFMLIGLVMMLPTTALRTLYSPNVPLFNALMAFVIMCVIYSFLFNEVAVGERSRDLVYYLFVFLFALFLVNTPNEITKYVVVVGVIFTLVSNLALVYALITDPDWTLGQRAAIQFGPPGEKMGNPHVFSRNAQIGMLCCLMWGNRPNQSFFIRFIGISLVIFNIIILMLTFSKSAILSTVIAAFVYMMANLRHTSPQKIFKTLTSPLSLIVISMPFLGFIGLIIVRPEIWDIVTLYGDMIFGRFSENILALLGAENEKGDLAEFDGSSVNRVMSWTFVTYAVIGDPLGLLMGYGYKYFFMDIPILETLINQGIFGFLLYTYIFYQLGKESFLIAYKGGKTDIEVLCAYLFFLFLVSYFTSGRPYEMATLHPLCLFVRFLGVYYTPDLTPGYVEAPPVPLDQPLPPTLQPA</sequence>
<feature type="transmembrane region" description="Helical" evidence="1">
    <location>
        <begin position="101"/>
        <end position="118"/>
    </location>
</feature>